<reference evidence="1 2" key="1">
    <citation type="submission" date="2021-06" db="EMBL/GenBank/DDBJ databases">
        <authorList>
            <person name="Kallberg Y."/>
            <person name="Tangrot J."/>
            <person name="Rosling A."/>
        </authorList>
    </citation>
    <scope>NUCLEOTIDE SEQUENCE [LARGE SCALE GENOMIC DNA]</scope>
    <source>
        <strain evidence="1 2">120-4 pot B 10/14</strain>
    </source>
</reference>
<keyword evidence="2" id="KW-1185">Reference proteome</keyword>
<evidence type="ECO:0000313" key="1">
    <source>
        <dbReference type="EMBL" id="CAG8847461.1"/>
    </source>
</evidence>
<sequence length="155" mass="17691">QFGLLDCKNKCLGQLKYNSVERGMTTLSDKLASIVLPINHSEMHLNSQAKVINPELTFKNFKYAGEALCDIWHNDLIFGENYADTSCCGPPYAIEAMDFLQPNNSFLPPVFKAKDEHFINPIHLLEYYDLLKIPNYDSHCSSLDETTYLYLNCSK</sequence>
<evidence type="ECO:0000313" key="2">
    <source>
        <dbReference type="Proteomes" id="UP000789901"/>
    </source>
</evidence>
<gene>
    <name evidence="1" type="ORF">GMARGA_LOCUS38681</name>
</gene>
<protein>
    <submittedName>
        <fullName evidence="1">22240_t:CDS:1</fullName>
    </submittedName>
</protein>
<proteinExistence type="predicted"/>
<feature type="non-terminal residue" evidence="1">
    <location>
        <position position="1"/>
    </location>
</feature>
<comment type="caution">
    <text evidence="1">The sequence shown here is derived from an EMBL/GenBank/DDBJ whole genome shotgun (WGS) entry which is preliminary data.</text>
</comment>
<dbReference type="Proteomes" id="UP000789901">
    <property type="component" value="Unassembled WGS sequence"/>
</dbReference>
<feature type="non-terminal residue" evidence="1">
    <location>
        <position position="155"/>
    </location>
</feature>
<dbReference type="EMBL" id="CAJVQB010087752">
    <property type="protein sequence ID" value="CAG8847461.1"/>
    <property type="molecule type" value="Genomic_DNA"/>
</dbReference>
<accession>A0ABN7X4D9</accession>
<name>A0ABN7X4D9_GIGMA</name>
<organism evidence="1 2">
    <name type="scientific">Gigaspora margarita</name>
    <dbReference type="NCBI Taxonomy" id="4874"/>
    <lineage>
        <taxon>Eukaryota</taxon>
        <taxon>Fungi</taxon>
        <taxon>Fungi incertae sedis</taxon>
        <taxon>Mucoromycota</taxon>
        <taxon>Glomeromycotina</taxon>
        <taxon>Glomeromycetes</taxon>
        <taxon>Diversisporales</taxon>
        <taxon>Gigasporaceae</taxon>
        <taxon>Gigaspora</taxon>
    </lineage>
</organism>